<dbReference type="KEGG" id="dti:Desti_2248"/>
<dbReference type="PROSITE" id="PS50850">
    <property type="entry name" value="MFS"/>
    <property type="match status" value="1"/>
</dbReference>
<keyword evidence="4 5" id="KW-0472">Membrane</keyword>
<dbReference type="Pfam" id="PF07690">
    <property type="entry name" value="MFS_1"/>
    <property type="match status" value="1"/>
</dbReference>
<feature type="transmembrane region" description="Helical" evidence="5">
    <location>
        <begin position="112"/>
        <end position="134"/>
    </location>
</feature>
<evidence type="ECO:0000313" key="8">
    <source>
        <dbReference type="Proteomes" id="UP000006055"/>
    </source>
</evidence>
<dbReference type="Proteomes" id="UP000006055">
    <property type="component" value="Chromosome"/>
</dbReference>
<dbReference type="HOGENOM" id="CLU_001265_46_4_7"/>
<comment type="subcellular location">
    <subcellularLocation>
        <location evidence="1">Membrane</location>
        <topology evidence="1">Multi-pass membrane protein</topology>
    </subcellularLocation>
</comment>
<dbReference type="GO" id="GO:0046943">
    <property type="term" value="F:carboxylic acid transmembrane transporter activity"/>
    <property type="evidence" value="ECO:0007669"/>
    <property type="project" value="TreeGrafter"/>
</dbReference>
<evidence type="ECO:0000256" key="2">
    <source>
        <dbReference type="ARBA" id="ARBA00022692"/>
    </source>
</evidence>
<feature type="transmembrane region" description="Helical" evidence="5">
    <location>
        <begin position="146"/>
        <end position="170"/>
    </location>
</feature>
<keyword evidence="8" id="KW-1185">Reference proteome</keyword>
<feature type="transmembrane region" description="Helical" evidence="5">
    <location>
        <begin position="61"/>
        <end position="80"/>
    </location>
</feature>
<dbReference type="CDD" id="cd17365">
    <property type="entry name" value="MFS_PcaK_like"/>
    <property type="match status" value="1"/>
</dbReference>
<keyword evidence="3 5" id="KW-1133">Transmembrane helix</keyword>
<evidence type="ECO:0000313" key="7">
    <source>
        <dbReference type="EMBL" id="AFM24939.1"/>
    </source>
</evidence>
<sequence length="447" mass="48894">MRTIQVNKMIDESKYNSFHLSVLILCLFVIISDGYDLVVYGTIVPALMKDWSLTPIQAGMIGSYAMVGMLLGALIFGPLADRVGRKAVILVCLALFGTFTGTVGFARDATEFGIYRFIAGLGLGGVMPNCISLVTEYMPRKVRSTMVAIMFCGMQIGSIAAAGLGIFLIPAYGWKIMFWLGALPLLLIPFLWAYLPESLDFYMKRNQMDKLAHVVKSSVPEFEPKPDDVYDLATVKIHKIPVVNLFEEGRAFSTIMFWIAYVCNLLIIYAIAVWLPKLMQNAGYSMGSSLWFLVVSNMGAVVGAVSGSWLSDKVDGKKILVTYFFLAFVSINLLALNVNFVLLSIFVAISGATTMGTQIAANAYVSQYYPLSMRSSGIGWALGIGRFGAVIGPTMGGFLLAMNLSLAMNFFVFAVPGLIASAAMALVQRRYGYTWNQRQAANMEKVA</sequence>
<dbReference type="InterPro" id="IPR005829">
    <property type="entry name" value="Sugar_transporter_CS"/>
</dbReference>
<accession>I4C5U8</accession>
<dbReference type="InterPro" id="IPR036259">
    <property type="entry name" value="MFS_trans_sf"/>
</dbReference>
<protein>
    <submittedName>
        <fullName evidence="7">Arabinose efflux permease family protein</fullName>
    </submittedName>
</protein>
<proteinExistence type="predicted"/>
<dbReference type="EMBL" id="CP003360">
    <property type="protein sequence ID" value="AFM24939.1"/>
    <property type="molecule type" value="Genomic_DNA"/>
</dbReference>
<dbReference type="SUPFAM" id="SSF103473">
    <property type="entry name" value="MFS general substrate transporter"/>
    <property type="match status" value="1"/>
</dbReference>
<evidence type="ECO:0000256" key="4">
    <source>
        <dbReference type="ARBA" id="ARBA00023136"/>
    </source>
</evidence>
<feature type="transmembrane region" description="Helical" evidence="5">
    <location>
        <begin position="342"/>
        <end position="365"/>
    </location>
</feature>
<evidence type="ECO:0000256" key="5">
    <source>
        <dbReference type="SAM" id="Phobius"/>
    </source>
</evidence>
<feature type="transmembrane region" description="Helical" evidence="5">
    <location>
        <begin position="406"/>
        <end position="427"/>
    </location>
</feature>
<dbReference type="OrthoDB" id="5525432at2"/>
<evidence type="ECO:0000259" key="6">
    <source>
        <dbReference type="PROSITE" id="PS50850"/>
    </source>
</evidence>
<dbReference type="PATRIC" id="fig|706587.4.peg.2578"/>
<dbReference type="Gene3D" id="1.20.1250.20">
    <property type="entry name" value="MFS general substrate transporter like domains"/>
    <property type="match status" value="1"/>
</dbReference>
<feature type="transmembrane region" description="Helical" evidence="5">
    <location>
        <begin position="319"/>
        <end position="336"/>
    </location>
</feature>
<dbReference type="RefSeq" id="WP_014810082.1">
    <property type="nucleotide sequence ID" value="NC_018025.1"/>
</dbReference>
<organism evidence="7 8">
    <name type="scientific">Desulfomonile tiedjei (strain ATCC 49306 / DSM 6799 / DCB-1)</name>
    <dbReference type="NCBI Taxonomy" id="706587"/>
    <lineage>
        <taxon>Bacteria</taxon>
        <taxon>Pseudomonadati</taxon>
        <taxon>Thermodesulfobacteriota</taxon>
        <taxon>Desulfomonilia</taxon>
        <taxon>Desulfomonilales</taxon>
        <taxon>Desulfomonilaceae</taxon>
        <taxon>Desulfomonile</taxon>
    </lineage>
</organism>
<dbReference type="AlphaFoldDB" id="I4C5U8"/>
<feature type="transmembrane region" description="Helical" evidence="5">
    <location>
        <begin position="20"/>
        <end position="41"/>
    </location>
</feature>
<feature type="transmembrane region" description="Helical" evidence="5">
    <location>
        <begin position="87"/>
        <end position="106"/>
    </location>
</feature>
<dbReference type="InterPro" id="IPR011701">
    <property type="entry name" value="MFS"/>
</dbReference>
<reference evidence="8" key="1">
    <citation type="submission" date="2012-06" db="EMBL/GenBank/DDBJ databases">
        <title>Complete sequence of chromosome of Desulfomonile tiedjei DSM 6799.</title>
        <authorList>
            <person name="Lucas S."/>
            <person name="Copeland A."/>
            <person name="Lapidus A."/>
            <person name="Glavina del Rio T."/>
            <person name="Dalin E."/>
            <person name="Tice H."/>
            <person name="Bruce D."/>
            <person name="Goodwin L."/>
            <person name="Pitluck S."/>
            <person name="Peters L."/>
            <person name="Ovchinnikova G."/>
            <person name="Zeytun A."/>
            <person name="Lu M."/>
            <person name="Kyrpides N."/>
            <person name="Mavromatis K."/>
            <person name="Ivanova N."/>
            <person name="Brettin T."/>
            <person name="Detter J.C."/>
            <person name="Han C."/>
            <person name="Larimer F."/>
            <person name="Land M."/>
            <person name="Hauser L."/>
            <person name="Markowitz V."/>
            <person name="Cheng J.-F."/>
            <person name="Hugenholtz P."/>
            <person name="Woyke T."/>
            <person name="Wu D."/>
            <person name="Spring S."/>
            <person name="Schroeder M."/>
            <person name="Brambilla E."/>
            <person name="Klenk H.-P."/>
            <person name="Eisen J.A."/>
        </authorList>
    </citation>
    <scope>NUCLEOTIDE SEQUENCE [LARGE SCALE GENOMIC DNA]</scope>
    <source>
        <strain evidence="8">ATCC 49306 / DSM 6799 / DCB-1</strain>
    </source>
</reference>
<gene>
    <name evidence="7" type="ordered locus">Desti_2248</name>
</gene>
<keyword evidence="2 5" id="KW-0812">Transmembrane</keyword>
<dbReference type="InterPro" id="IPR020846">
    <property type="entry name" value="MFS_dom"/>
</dbReference>
<evidence type="ECO:0000256" key="1">
    <source>
        <dbReference type="ARBA" id="ARBA00004141"/>
    </source>
</evidence>
<feature type="transmembrane region" description="Helical" evidence="5">
    <location>
        <begin position="377"/>
        <end position="400"/>
    </location>
</feature>
<dbReference type="PANTHER" id="PTHR23508">
    <property type="entry name" value="CARBOXYLIC ACID TRANSPORTER PROTEIN HOMOLOG"/>
    <property type="match status" value="1"/>
</dbReference>
<name>I4C5U8_DESTA</name>
<dbReference type="GO" id="GO:0005886">
    <property type="term" value="C:plasma membrane"/>
    <property type="evidence" value="ECO:0007669"/>
    <property type="project" value="TreeGrafter"/>
</dbReference>
<feature type="domain" description="Major facilitator superfamily (MFS) profile" evidence="6">
    <location>
        <begin position="22"/>
        <end position="432"/>
    </location>
</feature>
<dbReference type="PROSITE" id="PS00217">
    <property type="entry name" value="SUGAR_TRANSPORT_2"/>
    <property type="match status" value="1"/>
</dbReference>
<dbReference type="eggNOG" id="COG2814">
    <property type="taxonomic scope" value="Bacteria"/>
</dbReference>
<feature type="transmembrane region" description="Helical" evidence="5">
    <location>
        <begin position="255"/>
        <end position="275"/>
    </location>
</feature>
<feature type="transmembrane region" description="Helical" evidence="5">
    <location>
        <begin position="290"/>
        <end position="310"/>
    </location>
</feature>
<evidence type="ECO:0000256" key="3">
    <source>
        <dbReference type="ARBA" id="ARBA00022989"/>
    </source>
</evidence>
<dbReference type="PANTHER" id="PTHR23508:SF10">
    <property type="entry name" value="CARBOXYLIC ACID TRANSPORTER PROTEIN HOMOLOG"/>
    <property type="match status" value="1"/>
</dbReference>
<dbReference type="STRING" id="706587.Desti_2248"/>
<feature type="transmembrane region" description="Helical" evidence="5">
    <location>
        <begin position="176"/>
        <end position="195"/>
    </location>
</feature>